<proteinExistence type="predicted"/>
<keyword evidence="5" id="KW-1185">Reference proteome</keyword>
<sequence length="372" mass="39304">MIPLRVIVDEIVNGTAGVARYAEELTRAVVATRPPGTEVTGIVASSPEADRLLAERLPGLPLRKSALARRELAAAWQRGITVLPGTGMVHATSLLAPLRRHDRAADPASQIAVTIHDAIAWTQPDLLPARTVSWTRAMARRAERYADAVVVPTHAVAADLDEELGLGDRLRVIGGAPSTTLSRPVDASARRGALGLPARYVLAVTGWEPRTGLAALLTAMSRIRDRDLVVVGAAAAHDEVLAAATEAGAVERVHVLDRLGDDDLGAVLDGAEVFVQPSLAEGFSLAMIDAFAFGLPVVLSDAPALVEVAADAGLVVERGDAGRFPARLADALRGVLDDDALRERLAVAAADRARLFSWRDAGEKVWQLHADL</sequence>
<evidence type="ECO:0000313" key="5">
    <source>
        <dbReference type="Proteomes" id="UP001157034"/>
    </source>
</evidence>
<dbReference type="InterPro" id="IPR028098">
    <property type="entry name" value="Glyco_trans_4-like_N"/>
</dbReference>
<accession>A0ABQ6K3Y2</accession>
<dbReference type="PANTHER" id="PTHR46401:SF2">
    <property type="entry name" value="GLYCOSYLTRANSFERASE WBBK-RELATED"/>
    <property type="match status" value="1"/>
</dbReference>
<dbReference type="RefSeq" id="WP_284253257.1">
    <property type="nucleotide sequence ID" value="NZ_BAAAQO010000003.1"/>
</dbReference>
<dbReference type="PANTHER" id="PTHR46401">
    <property type="entry name" value="GLYCOSYLTRANSFERASE WBBK-RELATED"/>
    <property type="match status" value="1"/>
</dbReference>
<evidence type="ECO:0000259" key="3">
    <source>
        <dbReference type="Pfam" id="PF13439"/>
    </source>
</evidence>
<comment type="caution">
    <text evidence="4">The sequence shown here is derived from an EMBL/GenBank/DDBJ whole genome shotgun (WGS) entry which is preliminary data.</text>
</comment>
<dbReference type="EMBL" id="BSVB01000001">
    <property type="protein sequence ID" value="GMA94278.1"/>
    <property type="molecule type" value="Genomic_DNA"/>
</dbReference>
<evidence type="ECO:0000313" key="4">
    <source>
        <dbReference type="EMBL" id="GMA94278.1"/>
    </source>
</evidence>
<keyword evidence="2 4" id="KW-0808">Transferase</keyword>
<evidence type="ECO:0000256" key="1">
    <source>
        <dbReference type="ARBA" id="ARBA00022676"/>
    </source>
</evidence>
<feature type="domain" description="Glycosyltransferase subfamily 4-like N-terminal" evidence="3">
    <location>
        <begin position="17"/>
        <end position="173"/>
    </location>
</feature>
<dbReference type="SUPFAM" id="SSF53756">
    <property type="entry name" value="UDP-Glycosyltransferase/glycogen phosphorylase"/>
    <property type="match status" value="1"/>
</dbReference>
<dbReference type="Gene3D" id="3.40.50.2000">
    <property type="entry name" value="Glycogen Phosphorylase B"/>
    <property type="match status" value="2"/>
</dbReference>
<dbReference type="Pfam" id="PF13439">
    <property type="entry name" value="Glyco_transf_4"/>
    <property type="match status" value="1"/>
</dbReference>
<dbReference type="CDD" id="cd03809">
    <property type="entry name" value="GT4_MtfB-like"/>
    <property type="match status" value="1"/>
</dbReference>
<organism evidence="4 5">
    <name type="scientific">Pseudolysinimonas kribbensis</name>
    <dbReference type="NCBI Taxonomy" id="433641"/>
    <lineage>
        <taxon>Bacteria</taxon>
        <taxon>Bacillati</taxon>
        <taxon>Actinomycetota</taxon>
        <taxon>Actinomycetes</taxon>
        <taxon>Micrococcales</taxon>
        <taxon>Microbacteriaceae</taxon>
        <taxon>Pseudolysinimonas</taxon>
    </lineage>
</organism>
<name>A0ABQ6K3Y2_9MICO</name>
<keyword evidence="1" id="KW-0328">Glycosyltransferase</keyword>
<protein>
    <submittedName>
        <fullName evidence="4">Glycosyl transferase</fullName>
    </submittedName>
</protein>
<evidence type="ECO:0000256" key="2">
    <source>
        <dbReference type="ARBA" id="ARBA00022679"/>
    </source>
</evidence>
<dbReference type="Pfam" id="PF13692">
    <property type="entry name" value="Glyco_trans_1_4"/>
    <property type="match status" value="1"/>
</dbReference>
<dbReference type="GO" id="GO:0016740">
    <property type="term" value="F:transferase activity"/>
    <property type="evidence" value="ECO:0007669"/>
    <property type="project" value="UniProtKB-KW"/>
</dbReference>
<reference evidence="5" key="1">
    <citation type="journal article" date="2019" name="Int. J. Syst. Evol. Microbiol.">
        <title>The Global Catalogue of Microorganisms (GCM) 10K type strain sequencing project: providing services to taxonomists for standard genome sequencing and annotation.</title>
        <authorList>
            <consortium name="The Broad Institute Genomics Platform"/>
            <consortium name="The Broad Institute Genome Sequencing Center for Infectious Disease"/>
            <person name="Wu L."/>
            <person name="Ma J."/>
        </authorList>
    </citation>
    <scope>NUCLEOTIDE SEQUENCE [LARGE SCALE GENOMIC DNA]</scope>
    <source>
        <strain evidence="5">NBRC 108894</strain>
    </source>
</reference>
<gene>
    <name evidence="4" type="ORF">GCM10025881_11020</name>
</gene>
<dbReference type="Proteomes" id="UP001157034">
    <property type="component" value="Unassembled WGS sequence"/>
</dbReference>